<dbReference type="InterPro" id="IPR000172">
    <property type="entry name" value="GMC_OxRdtase_N"/>
</dbReference>
<dbReference type="InterPro" id="IPR006439">
    <property type="entry name" value="HAD-SF_hydro_IA"/>
</dbReference>
<evidence type="ECO:0000256" key="3">
    <source>
        <dbReference type="ARBA" id="ARBA00022630"/>
    </source>
</evidence>
<evidence type="ECO:0000256" key="7">
    <source>
        <dbReference type="RuleBase" id="RU003969"/>
    </source>
</evidence>
<dbReference type="GO" id="GO:0008812">
    <property type="term" value="F:choline dehydrogenase activity"/>
    <property type="evidence" value="ECO:0007669"/>
    <property type="project" value="UniProtKB-EC"/>
</dbReference>
<feature type="compositionally biased region" description="Polar residues" evidence="8">
    <location>
        <begin position="1"/>
        <end position="14"/>
    </location>
</feature>
<evidence type="ECO:0000313" key="11">
    <source>
        <dbReference type="EMBL" id="KAK3769487.1"/>
    </source>
</evidence>
<dbReference type="Gene3D" id="3.50.50.60">
    <property type="entry name" value="FAD/NAD(P)-binding domain"/>
    <property type="match status" value="1"/>
</dbReference>
<dbReference type="InterPro" id="IPR011533">
    <property type="entry name" value="BetA"/>
</dbReference>
<dbReference type="EC" id="1.1.99.1" evidence="7"/>
<protein>
    <recommendedName>
        <fullName evidence="7">Choline dehydrogenase</fullName>
        <ecNumber evidence="7">1.1.99.1</ecNumber>
    </recommendedName>
</protein>
<evidence type="ECO:0000256" key="1">
    <source>
        <dbReference type="ARBA" id="ARBA00001974"/>
    </source>
</evidence>
<dbReference type="NCBIfam" id="TIGR01549">
    <property type="entry name" value="HAD-SF-IA-v1"/>
    <property type="match status" value="1"/>
</dbReference>
<organism evidence="11 12">
    <name type="scientific">Elysia crispata</name>
    <name type="common">lettuce slug</name>
    <dbReference type="NCBI Taxonomy" id="231223"/>
    <lineage>
        <taxon>Eukaryota</taxon>
        <taxon>Metazoa</taxon>
        <taxon>Spiralia</taxon>
        <taxon>Lophotrochozoa</taxon>
        <taxon>Mollusca</taxon>
        <taxon>Gastropoda</taxon>
        <taxon>Heterobranchia</taxon>
        <taxon>Euthyneura</taxon>
        <taxon>Panpulmonata</taxon>
        <taxon>Sacoglossa</taxon>
        <taxon>Placobranchoidea</taxon>
        <taxon>Plakobranchidae</taxon>
        <taxon>Elysia</taxon>
    </lineage>
</organism>
<feature type="region of interest" description="Disordered" evidence="8">
    <location>
        <begin position="1"/>
        <end position="23"/>
    </location>
</feature>
<feature type="region of interest" description="Disordered" evidence="8">
    <location>
        <begin position="1275"/>
        <end position="1296"/>
    </location>
</feature>
<dbReference type="GO" id="GO:0019285">
    <property type="term" value="P:glycine betaine biosynthetic process from choline"/>
    <property type="evidence" value="ECO:0007669"/>
    <property type="project" value="InterPro"/>
</dbReference>
<dbReference type="NCBIfam" id="NF002550">
    <property type="entry name" value="PRK02106.1"/>
    <property type="match status" value="1"/>
</dbReference>
<evidence type="ECO:0000256" key="8">
    <source>
        <dbReference type="SAM" id="MobiDB-lite"/>
    </source>
</evidence>
<dbReference type="InterPro" id="IPR007867">
    <property type="entry name" value="GMC_OxRtase_C"/>
</dbReference>
<dbReference type="PROSITE" id="PS00624">
    <property type="entry name" value="GMC_OXRED_2"/>
    <property type="match status" value="1"/>
</dbReference>
<evidence type="ECO:0000256" key="4">
    <source>
        <dbReference type="ARBA" id="ARBA00022827"/>
    </source>
</evidence>
<dbReference type="InterPro" id="IPR023214">
    <property type="entry name" value="HAD_sf"/>
</dbReference>
<dbReference type="PANTHER" id="PTHR11552:SF147">
    <property type="entry name" value="CHOLINE DEHYDROGENASE, MITOCHONDRIAL"/>
    <property type="match status" value="1"/>
</dbReference>
<comment type="caution">
    <text evidence="11">The sequence shown here is derived from an EMBL/GenBank/DDBJ whole genome shotgun (WGS) entry which is preliminary data.</text>
</comment>
<keyword evidence="5" id="KW-0560">Oxidoreductase</keyword>
<comment type="similarity">
    <text evidence="2 6">Belongs to the GMC oxidoreductase family.</text>
</comment>
<dbReference type="InterPro" id="IPR036188">
    <property type="entry name" value="FAD/NAD-bd_sf"/>
</dbReference>
<comment type="pathway">
    <text evidence="7">Amine and polyamine biosynthesis; betaine biosynthesis via choline pathway; betaine aldehyde from choline (cytochrome c reductase route): step 1/1.</text>
</comment>
<evidence type="ECO:0000259" key="9">
    <source>
        <dbReference type="PROSITE" id="PS00623"/>
    </source>
</evidence>
<evidence type="ECO:0000256" key="6">
    <source>
        <dbReference type="RuleBase" id="RU003968"/>
    </source>
</evidence>
<dbReference type="EMBL" id="JAWDGP010003917">
    <property type="protein sequence ID" value="KAK3769487.1"/>
    <property type="molecule type" value="Genomic_DNA"/>
</dbReference>
<dbReference type="SFLD" id="SFLDG01129">
    <property type="entry name" value="C1.5:_HAD__Beta-PGM__Phosphata"/>
    <property type="match status" value="2"/>
</dbReference>
<dbReference type="GO" id="GO:0050660">
    <property type="term" value="F:flavin adenine dinucleotide binding"/>
    <property type="evidence" value="ECO:0007669"/>
    <property type="project" value="InterPro"/>
</dbReference>
<reference evidence="11" key="1">
    <citation type="journal article" date="2023" name="G3 (Bethesda)">
        <title>A reference genome for the long-term kleptoplast-retaining sea slug Elysia crispata morphotype clarki.</title>
        <authorList>
            <person name="Eastman K.E."/>
            <person name="Pendleton A.L."/>
            <person name="Shaikh M.A."/>
            <person name="Suttiyut T."/>
            <person name="Ogas R."/>
            <person name="Tomko P."/>
            <person name="Gavelis G."/>
            <person name="Widhalm J.R."/>
            <person name="Wisecaver J.H."/>
        </authorList>
    </citation>
    <scope>NUCLEOTIDE SEQUENCE</scope>
    <source>
        <strain evidence="11">ECLA1</strain>
    </source>
</reference>
<dbReference type="SUPFAM" id="SSF56784">
    <property type="entry name" value="HAD-like"/>
    <property type="match status" value="2"/>
</dbReference>
<gene>
    <name evidence="11" type="ORF">RRG08_027057</name>
</gene>
<dbReference type="SUPFAM" id="SSF54373">
    <property type="entry name" value="FAD-linked reductases, C-terminal domain"/>
    <property type="match status" value="1"/>
</dbReference>
<dbReference type="Gene3D" id="3.30.560.10">
    <property type="entry name" value="Glucose Oxidase, domain 3"/>
    <property type="match status" value="1"/>
</dbReference>
<evidence type="ECO:0000313" key="12">
    <source>
        <dbReference type="Proteomes" id="UP001283361"/>
    </source>
</evidence>
<keyword evidence="4 6" id="KW-0274">FAD</keyword>
<feature type="domain" description="Glucose-methanol-choline oxidoreductase N-terminal" evidence="10">
    <location>
        <begin position="997"/>
        <end position="1011"/>
    </location>
</feature>
<evidence type="ECO:0000256" key="5">
    <source>
        <dbReference type="ARBA" id="ARBA00023002"/>
    </source>
</evidence>
<comment type="catalytic activity">
    <reaction evidence="7">
        <text>choline + A = betaine aldehyde + AH2</text>
        <dbReference type="Rhea" id="RHEA:17433"/>
        <dbReference type="ChEBI" id="CHEBI:13193"/>
        <dbReference type="ChEBI" id="CHEBI:15354"/>
        <dbReference type="ChEBI" id="CHEBI:15710"/>
        <dbReference type="ChEBI" id="CHEBI:17499"/>
        <dbReference type="EC" id="1.1.99.1"/>
    </reaction>
</comment>
<dbReference type="Pfam" id="PF00732">
    <property type="entry name" value="GMC_oxred_N"/>
    <property type="match status" value="1"/>
</dbReference>
<dbReference type="InterPro" id="IPR036412">
    <property type="entry name" value="HAD-like_sf"/>
</dbReference>
<dbReference type="InterPro" id="IPR012132">
    <property type="entry name" value="GMC_OxRdtase"/>
</dbReference>
<dbReference type="Proteomes" id="UP001283361">
    <property type="component" value="Unassembled WGS sequence"/>
</dbReference>
<dbReference type="SFLD" id="SFLDS00003">
    <property type="entry name" value="Haloacid_Dehalogenase"/>
    <property type="match status" value="2"/>
</dbReference>
<name>A0AAE1DGC0_9GAST</name>
<feature type="compositionally biased region" description="Low complexity" evidence="8">
    <location>
        <begin position="686"/>
        <end position="704"/>
    </location>
</feature>
<dbReference type="Pfam" id="PF00702">
    <property type="entry name" value="Hydrolase"/>
    <property type="match status" value="2"/>
</dbReference>
<dbReference type="NCBIfam" id="TIGR01810">
    <property type="entry name" value="betA"/>
    <property type="match status" value="1"/>
</dbReference>
<dbReference type="Pfam" id="PF05199">
    <property type="entry name" value="GMC_oxred_C"/>
    <property type="match status" value="1"/>
</dbReference>
<evidence type="ECO:0000259" key="10">
    <source>
        <dbReference type="PROSITE" id="PS00624"/>
    </source>
</evidence>
<feature type="region of interest" description="Disordered" evidence="8">
    <location>
        <begin position="664"/>
        <end position="704"/>
    </location>
</feature>
<keyword evidence="12" id="KW-1185">Reference proteome</keyword>
<comment type="cofactor">
    <cofactor evidence="1">
        <name>FAD</name>
        <dbReference type="ChEBI" id="CHEBI:57692"/>
    </cofactor>
</comment>
<dbReference type="GO" id="GO:0005743">
    <property type="term" value="C:mitochondrial inner membrane"/>
    <property type="evidence" value="ECO:0007669"/>
    <property type="project" value="TreeGrafter"/>
</dbReference>
<accession>A0AAE1DGC0</accession>
<keyword evidence="3 6" id="KW-0285">Flavoprotein</keyword>
<evidence type="ECO:0000256" key="2">
    <source>
        <dbReference type="ARBA" id="ARBA00010790"/>
    </source>
</evidence>
<sequence>MRTTNTENSYSLKHTPSDRPHQQDNVVDNIYNLLYAYSHQLGTVHSLLYSSQRHDSDIETFRRMSRLAAVVRCSYLLKQWQCVIPKKLNLHSLRTCAGVPYTALRLSSTATQSDDDKTKKPRNFLFERRRSARHRKATQEKASLVIFDKDGTLICFHTMWSSWAVKVTESIAASVGLDIENKLYNRLGVCAKTKRVFPGLLAEMTTGIIQEELVKLLVSEGVPHKEAVLAVKKSWFEGDDSSSGTDGGKKVQSIHPELRTLFRILKAHDIKIAVCTADNRRSSLNTLKNLGLYSYVDMVVCGDDPHTKAKPSPHNAWKICGALGVDPQDAVMVGDTKADMGMGHAAKLGWVVGVLSGVGDTEELAPEATHIIDNVKDLLPLILPYDDWIECYTYSSHERILHEPLGLFSQEGSEVDAKETENIDMDSYDVVIFDLHGTLVCSHNKYIIWLEKLTDRLNDETGMDLASLVYQHLGVSEDTKKIQSGLLEGGSAIQLKEALIKLLREKKFSFEEAIITTNQVWAACKEVIQKEDAEIIDKNVHKLFRTLKENGLRIAIHTSESRETALKDIQTAELTPYVDMMVCGDDPLSRQKPDPHNALLICEEMHTSPDRVVMVGDAVEDIALGLNAKLGLTIGVLTGVSSHRELVQADHIVSKVSNILSHLQNGSSSDGDTPHSGSILKKTKSDVTSSSSSKSPTATSRSFSTFSKKFPKCGSFMTLSNPSSSDFCTSRKFSTYQPSKNEEKKKYDYVIVGAGSAGCVLANRLTEDGSASVLVLEAGPPDETWKIHMPAALMYNLCDDQYNWYYHTEPEPYMDDRVMYQPRGRVWGGSSSLNAMVYIRGHAKDYNDWEEQDRAKGWSYADCLPYFRKAQTHELGPDDYRGGDGPLKVSRGKTNHPLHHAFIEAGQQAGYPFTDDMNGYQQEGFGWMDMTIHAGRRWSAASAYLLPSMSRPNLNIISKALSTRVIFSGQKAVGVEYVRGGQVETVEAEREVILSGGAFNSPQLLNLSGVGDADHLKSLDIPVVQHLPGVGQNLQDHLEIYVQQECKQPITLYSAQWKFPQNMVRIGLEWFLFQTGWGATAHLESGGFIRSRGGLAQPNLQYHFLPSTVNDHGRKNGPCHAFQVHIGPMRPSSRGSVTIKSKDPREHPKIQFNYLSTPEDIKEFRDGITLTREIFAQPALAAYSGKEIAPGPDVTSDAQIDAFARGMSDTAYHPSCTCKMGSPNDPMAVLDSSLRVLGLENLRVVDASVMPTVVSGNLNGPTIMLAEKAADVIRGKQPLPKSKAPVYQPADPSQQR</sequence>
<dbReference type="PANTHER" id="PTHR11552">
    <property type="entry name" value="GLUCOSE-METHANOL-CHOLINE GMC OXIDOREDUCTASE"/>
    <property type="match status" value="1"/>
</dbReference>
<feature type="domain" description="Glucose-methanol-choline oxidoreductase N-terminal" evidence="9">
    <location>
        <begin position="824"/>
        <end position="847"/>
    </location>
</feature>
<proteinExistence type="inferred from homology"/>
<dbReference type="PROSITE" id="PS00623">
    <property type="entry name" value="GMC_OXRED_1"/>
    <property type="match status" value="1"/>
</dbReference>
<dbReference type="SUPFAM" id="SSF51905">
    <property type="entry name" value="FAD/NAD(P)-binding domain"/>
    <property type="match status" value="1"/>
</dbReference>
<dbReference type="Gene3D" id="3.40.50.1000">
    <property type="entry name" value="HAD superfamily/HAD-like"/>
    <property type="match status" value="2"/>
</dbReference>